<sequence>MTKKVDIGGIFKKHLFLRTKSHIGPEHLIHHHDAAPVYTTKRTQQWLEAHLPGGTNDRPTRRIRPRLTIPSGVMQNKICSRSHSSFQALEKTLLKKWDKVSTVPPSMSTKDVFRP</sequence>
<comment type="caution">
    <text evidence="1">The sequence shown here is derived from an EMBL/GenBank/DDBJ whole genome shotgun (WGS) entry which is preliminary data.</text>
</comment>
<dbReference type="Proteomes" id="UP000230233">
    <property type="component" value="Chromosome IV"/>
</dbReference>
<gene>
    <name evidence="1" type="primary">Cnig_chr_IV.g14073</name>
    <name evidence="1" type="ORF">B9Z55_014073</name>
</gene>
<protein>
    <recommendedName>
        <fullName evidence="3">Tc1-like transposase DDE domain-containing protein</fullName>
    </recommendedName>
</protein>
<evidence type="ECO:0000313" key="2">
    <source>
        <dbReference type="Proteomes" id="UP000230233"/>
    </source>
</evidence>
<dbReference type="OrthoDB" id="7951431at2759"/>
<dbReference type="InterPro" id="IPR036397">
    <property type="entry name" value="RNaseH_sf"/>
</dbReference>
<accession>A0A2G5U4D2</accession>
<organism evidence="1 2">
    <name type="scientific">Caenorhabditis nigoni</name>
    <dbReference type="NCBI Taxonomy" id="1611254"/>
    <lineage>
        <taxon>Eukaryota</taxon>
        <taxon>Metazoa</taxon>
        <taxon>Ecdysozoa</taxon>
        <taxon>Nematoda</taxon>
        <taxon>Chromadorea</taxon>
        <taxon>Rhabditida</taxon>
        <taxon>Rhabditina</taxon>
        <taxon>Rhabditomorpha</taxon>
        <taxon>Rhabditoidea</taxon>
        <taxon>Rhabditidae</taxon>
        <taxon>Peloderinae</taxon>
        <taxon>Caenorhabditis</taxon>
    </lineage>
</organism>
<proteinExistence type="predicted"/>
<reference evidence="2" key="1">
    <citation type="submission" date="2017-10" db="EMBL/GenBank/DDBJ databases">
        <title>Rapid genome shrinkage in a self-fertile nematode reveals novel sperm competition proteins.</title>
        <authorList>
            <person name="Yin D."/>
            <person name="Schwarz E.M."/>
            <person name="Thomas C.G."/>
            <person name="Felde R.L."/>
            <person name="Korf I.F."/>
            <person name="Cutter A.D."/>
            <person name="Schartner C.M."/>
            <person name="Ralston E.J."/>
            <person name="Meyer B.J."/>
            <person name="Haag E.S."/>
        </authorList>
    </citation>
    <scope>NUCLEOTIDE SEQUENCE [LARGE SCALE GENOMIC DNA]</scope>
    <source>
        <strain evidence="2">JU1422</strain>
    </source>
</reference>
<evidence type="ECO:0008006" key="3">
    <source>
        <dbReference type="Google" id="ProtNLM"/>
    </source>
</evidence>
<dbReference type="Gene3D" id="3.30.420.10">
    <property type="entry name" value="Ribonuclease H-like superfamily/Ribonuclease H"/>
    <property type="match status" value="1"/>
</dbReference>
<keyword evidence="2" id="KW-1185">Reference proteome</keyword>
<dbReference type="EMBL" id="PDUG01000004">
    <property type="protein sequence ID" value="PIC34412.1"/>
    <property type="molecule type" value="Genomic_DNA"/>
</dbReference>
<dbReference type="GO" id="GO:0003676">
    <property type="term" value="F:nucleic acid binding"/>
    <property type="evidence" value="ECO:0007669"/>
    <property type="project" value="InterPro"/>
</dbReference>
<name>A0A2G5U4D2_9PELO</name>
<evidence type="ECO:0000313" key="1">
    <source>
        <dbReference type="EMBL" id="PIC34412.1"/>
    </source>
</evidence>
<dbReference type="AlphaFoldDB" id="A0A2G5U4D2"/>